<evidence type="ECO:0000313" key="9">
    <source>
        <dbReference type="EMBL" id="KAK8873981.1"/>
    </source>
</evidence>
<keyword evidence="5 7" id="KW-1133">Transmembrane helix</keyword>
<protein>
    <recommendedName>
        <fullName evidence="7">GDP-mannose transporter</fullName>
        <shortName evidence="7">GMT</shortName>
    </recommendedName>
</protein>
<comment type="similarity">
    <text evidence="2 7">Belongs to the TPT transporter family. SLC35D subfamily.</text>
</comment>
<keyword evidence="7" id="KW-0256">Endoplasmic reticulum</keyword>
<feature type="transmembrane region" description="Helical" evidence="7">
    <location>
        <begin position="361"/>
        <end position="379"/>
    </location>
</feature>
<keyword evidence="6 7" id="KW-0472">Membrane</keyword>
<organism evidence="9 10">
    <name type="scientific">Apiospora arundinis</name>
    <dbReference type="NCBI Taxonomy" id="335852"/>
    <lineage>
        <taxon>Eukaryota</taxon>
        <taxon>Fungi</taxon>
        <taxon>Dikarya</taxon>
        <taxon>Ascomycota</taxon>
        <taxon>Pezizomycotina</taxon>
        <taxon>Sordariomycetes</taxon>
        <taxon>Xylariomycetidae</taxon>
        <taxon>Amphisphaeriales</taxon>
        <taxon>Apiosporaceae</taxon>
        <taxon>Apiospora</taxon>
    </lineage>
</organism>
<comment type="subunit">
    <text evidence="3 7">Homooligomer.</text>
</comment>
<keyword evidence="7" id="KW-0968">Cytoplasmic vesicle</keyword>
<keyword evidence="7" id="KW-0333">Golgi apparatus</keyword>
<evidence type="ECO:0000256" key="5">
    <source>
        <dbReference type="ARBA" id="ARBA00022989"/>
    </source>
</evidence>
<evidence type="ECO:0000256" key="7">
    <source>
        <dbReference type="RuleBase" id="RU367097"/>
    </source>
</evidence>
<feature type="transmembrane region" description="Helical" evidence="7">
    <location>
        <begin position="177"/>
        <end position="197"/>
    </location>
</feature>
<keyword evidence="7" id="KW-0813">Transport</keyword>
<evidence type="ECO:0000256" key="6">
    <source>
        <dbReference type="ARBA" id="ARBA00023136"/>
    </source>
</evidence>
<feature type="transmembrane region" description="Helical" evidence="7">
    <location>
        <begin position="271"/>
        <end position="290"/>
    </location>
</feature>
<reference evidence="9 10" key="1">
    <citation type="journal article" date="2024" name="IMA Fungus">
        <title>Apiospora arundinis, a panoply of carbohydrate-active enzymes and secondary metabolites.</title>
        <authorList>
            <person name="Sorensen T."/>
            <person name="Petersen C."/>
            <person name="Muurmann A.T."/>
            <person name="Christiansen J.V."/>
            <person name="Brundto M.L."/>
            <person name="Overgaard C.K."/>
            <person name="Boysen A.T."/>
            <person name="Wollenberg R.D."/>
            <person name="Larsen T.O."/>
            <person name="Sorensen J.L."/>
            <person name="Nielsen K.L."/>
            <person name="Sondergaard T.E."/>
        </authorList>
    </citation>
    <scope>NUCLEOTIDE SEQUENCE [LARGE SCALE GENOMIC DNA]</scope>
    <source>
        <strain evidence="9 10">AAU 773</strain>
    </source>
</reference>
<feature type="compositionally biased region" description="Basic and acidic residues" evidence="8">
    <location>
        <begin position="21"/>
        <end position="37"/>
    </location>
</feature>
<dbReference type="InterPro" id="IPR050186">
    <property type="entry name" value="TPT_transporter"/>
</dbReference>
<feature type="transmembrane region" description="Helical" evidence="7">
    <location>
        <begin position="302"/>
        <end position="324"/>
    </location>
</feature>
<dbReference type="PANTHER" id="PTHR11132">
    <property type="entry name" value="SOLUTE CARRIER FAMILY 35"/>
    <property type="match status" value="1"/>
</dbReference>
<feature type="transmembrane region" description="Helical" evidence="7">
    <location>
        <begin position="331"/>
        <end position="349"/>
    </location>
</feature>
<accession>A0ABR2J8F7</accession>
<proteinExistence type="inferred from homology"/>
<evidence type="ECO:0000256" key="4">
    <source>
        <dbReference type="ARBA" id="ARBA00022692"/>
    </source>
</evidence>
<evidence type="ECO:0000313" key="10">
    <source>
        <dbReference type="Proteomes" id="UP001390339"/>
    </source>
</evidence>
<comment type="caution">
    <text evidence="9">The sequence shown here is derived from an EMBL/GenBank/DDBJ whole genome shotgun (WGS) entry which is preliminary data.</text>
</comment>
<comment type="function">
    <text evidence="1 7">Involved in the import of GDP-mannose from the cytoplasm into the Golgi lumen.</text>
</comment>
<gene>
    <name evidence="9" type="ORF">PGQ11_004495</name>
</gene>
<evidence type="ECO:0000256" key="3">
    <source>
        <dbReference type="ARBA" id="ARBA00011182"/>
    </source>
</evidence>
<keyword evidence="10" id="KW-1185">Reference proteome</keyword>
<comment type="subcellular location">
    <subcellularLocation>
        <location evidence="7">Golgi apparatus membrane</location>
        <topology evidence="7">Multi-pass membrane protein</topology>
    </subcellularLocation>
    <subcellularLocation>
        <location evidence="7">Cytoplasmic vesicle membrane</location>
        <topology evidence="7">Multi-pass membrane protein</topology>
    </subcellularLocation>
    <subcellularLocation>
        <location evidence="7">Endoplasmic reticulum membrane</location>
        <topology evidence="7">Multi-pass membrane protein</topology>
    </subcellularLocation>
</comment>
<feature type="transmembrane region" description="Helical" evidence="7">
    <location>
        <begin position="204"/>
        <end position="222"/>
    </location>
</feature>
<feature type="transmembrane region" description="Helical" evidence="7">
    <location>
        <begin position="147"/>
        <end position="165"/>
    </location>
</feature>
<feature type="transmembrane region" description="Helical" evidence="7">
    <location>
        <begin position="114"/>
        <end position="135"/>
    </location>
</feature>
<name>A0ABR2J8F7_9PEZI</name>
<feature type="transmembrane region" description="Helical" evidence="7">
    <location>
        <begin position="85"/>
        <end position="102"/>
    </location>
</feature>
<sequence>MAPGTAHAARPASIASSTDGENEKYNSFDGGDQDRISQHTAVDDTEAQNSRENDGLLGKQEDDSQQATQQAPEAPPKKSGGMTTAIIWMVVNTLATIGIVFTNKAIFSDPSLKLVQLSFAAFHFFITFLTLFILSRPQLAFFTPRRTTIREILPLCVAMALNVILPNLSLAFSSVTFYQVARIMLTPTVALMNFVLYKATLPRNALLALIPACMGVGMVSYYDSLPTKDTNVKTTSGLGVIFAFCGIFASSLYTVWIASYHRKLQMTSMQLLFNQAPVAAFLLLYVIPFVDTFPTWTELPVSRWVMILMSGAFASLINISQFFIIAKTGPVSSTVVGHLKTCTIVALGWATSGRGVGDKSVIGVLIAVGGIVAYSVVMLQHKAKGGGKA</sequence>
<evidence type="ECO:0000256" key="1">
    <source>
        <dbReference type="ARBA" id="ARBA00003420"/>
    </source>
</evidence>
<feature type="region of interest" description="Disordered" evidence="8">
    <location>
        <begin position="1"/>
        <end position="80"/>
    </location>
</feature>
<evidence type="ECO:0000256" key="2">
    <source>
        <dbReference type="ARBA" id="ARBA00010425"/>
    </source>
</evidence>
<dbReference type="EMBL" id="JAPCWZ010000003">
    <property type="protein sequence ID" value="KAK8873981.1"/>
    <property type="molecule type" value="Genomic_DNA"/>
</dbReference>
<evidence type="ECO:0000256" key="8">
    <source>
        <dbReference type="SAM" id="MobiDB-lite"/>
    </source>
</evidence>
<feature type="compositionally biased region" description="Basic and acidic residues" evidence="8">
    <location>
        <begin position="49"/>
        <end position="62"/>
    </location>
</feature>
<keyword evidence="4 7" id="KW-0812">Transmembrane</keyword>
<keyword evidence="7" id="KW-0762">Sugar transport</keyword>
<dbReference type="Proteomes" id="UP001390339">
    <property type="component" value="Unassembled WGS sequence"/>
</dbReference>
<feature type="transmembrane region" description="Helical" evidence="7">
    <location>
        <begin position="237"/>
        <end position="259"/>
    </location>
</feature>